<evidence type="ECO:0000313" key="2">
    <source>
        <dbReference type="Proteomes" id="UP000034764"/>
    </source>
</evidence>
<protein>
    <submittedName>
        <fullName evidence="1">Methionyl-tRNA formyltransferase</fullName>
    </submittedName>
</protein>
<organism evidence="1 2">
    <name type="scientific">Candidatus Yanofskybacteria bacterium GW2011_GWD2_39_48</name>
    <dbReference type="NCBI Taxonomy" id="1619031"/>
    <lineage>
        <taxon>Bacteria</taxon>
        <taxon>Candidatus Yanofskyibacteriota</taxon>
    </lineage>
</organism>
<comment type="caution">
    <text evidence="1">The sequence shown here is derived from an EMBL/GenBank/DDBJ whole genome shotgun (WGS) entry which is preliminary data.</text>
</comment>
<dbReference type="AlphaFoldDB" id="A0A0G0SE84"/>
<name>A0A0G0SE84_9BACT</name>
<dbReference type="Proteomes" id="UP000034764">
    <property type="component" value="Unassembled WGS sequence"/>
</dbReference>
<dbReference type="InterPro" id="IPR036477">
    <property type="entry name" value="Formyl_transf_N_sf"/>
</dbReference>
<dbReference type="SUPFAM" id="SSF53328">
    <property type="entry name" value="Formyltransferase"/>
    <property type="match status" value="1"/>
</dbReference>
<reference evidence="1 2" key="1">
    <citation type="journal article" date="2015" name="Nature">
        <title>rRNA introns, odd ribosomes, and small enigmatic genomes across a large radiation of phyla.</title>
        <authorList>
            <person name="Brown C.T."/>
            <person name="Hug L.A."/>
            <person name="Thomas B.C."/>
            <person name="Sharon I."/>
            <person name="Castelle C.J."/>
            <person name="Singh A."/>
            <person name="Wilkins M.J."/>
            <person name="Williams K.H."/>
            <person name="Banfield J.F."/>
        </authorList>
    </citation>
    <scope>NUCLEOTIDE SEQUENCE [LARGE SCALE GENOMIC DNA]</scope>
</reference>
<accession>A0A0G0SE84</accession>
<feature type="non-terminal residue" evidence="1">
    <location>
        <position position="80"/>
    </location>
</feature>
<dbReference type="EMBL" id="LBXD01000002">
    <property type="protein sequence ID" value="KKR23992.1"/>
    <property type="molecule type" value="Genomic_DNA"/>
</dbReference>
<sequence>MSTHKTILFGTPKFAVPSLQKLIETGFSVEAVVTTPDEPTGRKGASTPPPVKVFAQEKGLKVLQPLTLKDDSFFEEFTKI</sequence>
<dbReference type="Gene3D" id="3.40.50.170">
    <property type="entry name" value="Formyl transferase, N-terminal domain"/>
    <property type="match status" value="1"/>
</dbReference>
<evidence type="ECO:0000313" key="1">
    <source>
        <dbReference type="EMBL" id="KKR23992.1"/>
    </source>
</evidence>
<gene>
    <name evidence="1" type="ORF">UT53_C0002G0025</name>
</gene>
<proteinExistence type="predicted"/>
<keyword evidence="1" id="KW-0808">Transferase</keyword>
<dbReference type="GO" id="GO:0016740">
    <property type="term" value="F:transferase activity"/>
    <property type="evidence" value="ECO:0007669"/>
    <property type="project" value="UniProtKB-KW"/>
</dbReference>